<comment type="similarity">
    <text evidence="8">Belongs to the ORC1 family.</text>
</comment>
<dbReference type="GO" id="GO:0008270">
    <property type="term" value="F:zinc ion binding"/>
    <property type="evidence" value="ECO:0007669"/>
    <property type="project" value="UniProtKB-KW"/>
</dbReference>
<sequence>MAATPQRSNPKPSPKTPNPSPALPPTPGTSSLRRSLRLLSSPKTPIPDSFPADRPKNPRSKRPLLPIPERFSPVTPNPPESKRRRRSAPAEPKKTRASGGAERRRVYYRKVVYDGGEFAVGDDVYVKRREGAESDAEDPEVEECRICFRVGEGVLIECDDCLGGFHLKCLKPRLRKVPEEDWICCFCAAEKTGKEVERPKPPEGKSLSRTAKEKLLSSDLWAARIESIWKEPDRIYRAKCRWYVIPEETAAGRQPHNLRRELYRTNEISDIEYDIHWHNFKRITDVDDDCEIVATGKDEDWNISNDSGCDTDDDSEFEEERNMTFSAQKYKSHDMAANSRKEGFLSSKDWNKENPANMSDVISRRSGKGKATLLLATLPKSLPCRSKEMEEITAFIKGAICDDHCLGRCLYIHGVPGTGKVAAMSGDARRVLEICRRAAEWADYRLKQCLQSTRHSYSVSNSAKGKDIVGMTDVEAAIQEIMKNSSRLGKIMLVAMVHELYKSGLTEITFEKNFLILMQLQACESRVILCEEGTKHRLQKLQLNFPSTDGFVILS</sequence>
<dbReference type="GO" id="GO:0006270">
    <property type="term" value="P:DNA replication initiation"/>
    <property type="evidence" value="ECO:0007669"/>
    <property type="project" value="TreeGrafter"/>
</dbReference>
<evidence type="ECO:0000313" key="13">
    <source>
        <dbReference type="Proteomes" id="UP000092600"/>
    </source>
</evidence>
<evidence type="ECO:0000259" key="10">
    <source>
        <dbReference type="PROSITE" id="PS50016"/>
    </source>
</evidence>
<dbReference type="InterPro" id="IPR011011">
    <property type="entry name" value="Znf_FYVE_PHD"/>
</dbReference>
<dbReference type="PROSITE" id="PS50016">
    <property type="entry name" value="ZF_PHD_2"/>
    <property type="match status" value="1"/>
</dbReference>
<dbReference type="STRING" id="4615.A0A199W3Z8"/>
<proteinExistence type="inferred from homology"/>
<keyword evidence="2" id="KW-0479">Metal-binding</keyword>
<keyword evidence="8" id="KW-0547">Nucleotide-binding</keyword>
<dbReference type="Gene3D" id="3.30.40.10">
    <property type="entry name" value="Zinc/RING finger domain, C3HC4 (zinc finger)"/>
    <property type="match status" value="1"/>
</dbReference>
<evidence type="ECO:0000256" key="7">
    <source>
        <dbReference type="PROSITE-ProRule" id="PRU00146"/>
    </source>
</evidence>
<dbReference type="SUPFAM" id="SSF57903">
    <property type="entry name" value="FYVE/PHD zinc finger"/>
    <property type="match status" value="1"/>
</dbReference>
<evidence type="ECO:0000256" key="3">
    <source>
        <dbReference type="ARBA" id="ARBA00022771"/>
    </source>
</evidence>
<dbReference type="InterPro" id="IPR027417">
    <property type="entry name" value="P-loop_NTPase"/>
</dbReference>
<dbReference type="Gene3D" id="3.40.50.300">
    <property type="entry name" value="P-loop containing nucleotide triphosphate hydrolases"/>
    <property type="match status" value="1"/>
</dbReference>
<dbReference type="InterPro" id="IPR001025">
    <property type="entry name" value="BAH_dom"/>
</dbReference>
<keyword evidence="3 7" id="KW-0863">Zinc-finger</keyword>
<dbReference type="InterPro" id="IPR001965">
    <property type="entry name" value="Znf_PHD"/>
</dbReference>
<dbReference type="PROSITE" id="PS51038">
    <property type="entry name" value="BAH"/>
    <property type="match status" value="1"/>
</dbReference>
<dbReference type="PANTHER" id="PTHR10763:SF23">
    <property type="entry name" value="ORIGIN RECOGNITION COMPLEX SUBUNIT 1"/>
    <property type="match status" value="1"/>
</dbReference>
<evidence type="ECO:0000259" key="11">
    <source>
        <dbReference type="PROSITE" id="PS51038"/>
    </source>
</evidence>
<keyword evidence="5 8" id="KW-0238">DNA-binding</keyword>
<protein>
    <recommendedName>
        <fullName evidence="8">Origin recognition complex subunit 1</fullName>
    </recommendedName>
</protein>
<dbReference type="GO" id="GO:0003682">
    <property type="term" value="F:chromatin binding"/>
    <property type="evidence" value="ECO:0007669"/>
    <property type="project" value="InterPro"/>
</dbReference>
<dbReference type="Proteomes" id="UP000092600">
    <property type="component" value="Unassembled WGS sequence"/>
</dbReference>
<dbReference type="GO" id="GO:0005524">
    <property type="term" value="F:ATP binding"/>
    <property type="evidence" value="ECO:0007669"/>
    <property type="project" value="UniProtKB-KW"/>
</dbReference>
<gene>
    <name evidence="12" type="ORF">ACMD2_23312</name>
</gene>
<dbReference type="Pfam" id="PF00628">
    <property type="entry name" value="PHD"/>
    <property type="match status" value="1"/>
</dbReference>
<feature type="domain" description="BAH" evidence="11">
    <location>
        <begin position="199"/>
        <end position="334"/>
    </location>
</feature>
<accession>A0A199W3Z8</accession>
<evidence type="ECO:0000256" key="2">
    <source>
        <dbReference type="ARBA" id="ARBA00022723"/>
    </source>
</evidence>
<dbReference type="GO" id="GO:0033314">
    <property type="term" value="P:mitotic DNA replication checkpoint signaling"/>
    <property type="evidence" value="ECO:0007669"/>
    <property type="project" value="TreeGrafter"/>
</dbReference>
<dbReference type="GO" id="GO:0005664">
    <property type="term" value="C:nuclear origin of replication recognition complex"/>
    <property type="evidence" value="ECO:0007669"/>
    <property type="project" value="TreeGrafter"/>
</dbReference>
<evidence type="ECO:0000313" key="12">
    <source>
        <dbReference type="EMBL" id="OAY83635.1"/>
    </source>
</evidence>
<keyword evidence="8" id="KW-0067">ATP-binding</keyword>
<dbReference type="Gene3D" id="2.30.30.490">
    <property type="match status" value="1"/>
</dbReference>
<evidence type="ECO:0000256" key="8">
    <source>
        <dbReference type="RuleBase" id="RU365058"/>
    </source>
</evidence>
<feature type="domain" description="PHD-type" evidence="10">
    <location>
        <begin position="141"/>
        <end position="190"/>
    </location>
</feature>
<comment type="subunit">
    <text evidence="8">Component of the origin recognition complex (ORC) composed of at least ORC1, ORC2, ORC3, ORC4, ORC5 and ORC6. ORC is regulated in a cell-cycle and development dependent manner. It is sequentially assembled at the exit from anaphase of mitosis and disassembled as cells enter S phase. Binds unmodified and methylated histone H3.</text>
</comment>
<dbReference type="InterPro" id="IPR043151">
    <property type="entry name" value="BAH_sf"/>
</dbReference>
<feature type="compositionally biased region" description="Pro residues" evidence="9">
    <location>
        <begin position="11"/>
        <end position="27"/>
    </location>
</feature>
<keyword evidence="4" id="KW-0862">Zinc</keyword>
<comment type="function">
    <text evidence="8">Component of the origin recognition complex (ORC) that binds origins of replication. DNA-binding is ATP-dependent, however specific DNA sequences that define origins of replication have not been identified so far. ORC is required to assemble the pre-replication complex necessary to initiate DNA replication.</text>
</comment>
<organism evidence="12 13">
    <name type="scientific">Ananas comosus</name>
    <name type="common">Pineapple</name>
    <name type="synonym">Ananas ananas</name>
    <dbReference type="NCBI Taxonomy" id="4615"/>
    <lineage>
        <taxon>Eukaryota</taxon>
        <taxon>Viridiplantae</taxon>
        <taxon>Streptophyta</taxon>
        <taxon>Embryophyta</taxon>
        <taxon>Tracheophyta</taxon>
        <taxon>Spermatophyta</taxon>
        <taxon>Magnoliopsida</taxon>
        <taxon>Liliopsida</taxon>
        <taxon>Poales</taxon>
        <taxon>Bromeliaceae</taxon>
        <taxon>Bromelioideae</taxon>
        <taxon>Ananas</taxon>
    </lineage>
</organism>
<dbReference type="InterPro" id="IPR019787">
    <property type="entry name" value="Znf_PHD-finger"/>
</dbReference>
<dbReference type="InterPro" id="IPR050311">
    <property type="entry name" value="ORC1/CDC6"/>
</dbReference>
<reference evidence="12 13" key="1">
    <citation type="journal article" date="2016" name="DNA Res.">
        <title>The draft genome of MD-2 pineapple using hybrid error correction of long reads.</title>
        <authorList>
            <person name="Redwan R.M."/>
            <person name="Saidin A."/>
            <person name="Kumar S.V."/>
        </authorList>
    </citation>
    <scope>NUCLEOTIDE SEQUENCE [LARGE SCALE GENOMIC DNA]</scope>
    <source>
        <strain evidence="13">cv. MD2</strain>
        <tissue evidence="12">Leaf</tissue>
    </source>
</reference>
<dbReference type="EMBL" id="LSRQ01000327">
    <property type="protein sequence ID" value="OAY83635.1"/>
    <property type="molecule type" value="Genomic_DNA"/>
</dbReference>
<comment type="subcellular location">
    <subcellularLocation>
        <location evidence="1 8">Nucleus</location>
    </subcellularLocation>
</comment>
<dbReference type="GO" id="GO:0003688">
    <property type="term" value="F:DNA replication origin binding"/>
    <property type="evidence" value="ECO:0007669"/>
    <property type="project" value="TreeGrafter"/>
</dbReference>
<dbReference type="PANTHER" id="PTHR10763">
    <property type="entry name" value="CELL DIVISION CONTROL PROTEIN 6-RELATED"/>
    <property type="match status" value="1"/>
</dbReference>
<evidence type="ECO:0000256" key="6">
    <source>
        <dbReference type="ARBA" id="ARBA00023242"/>
    </source>
</evidence>
<evidence type="ECO:0000256" key="1">
    <source>
        <dbReference type="ARBA" id="ARBA00004123"/>
    </source>
</evidence>
<dbReference type="InterPro" id="IPR019786">
    <property type="entry name" value="Zinc_finger_PHD-type_CS"/>
</dbReference>
<comment type="caution">
    <text evidence="12">The sequence shown here is derived from an EMBL/GenBank/DDBJ whole genome shotgun (WGS) entry which is preliminary data.</text>
</comment>
<evidence type="ECO:0000256" key="9">
    <source>
        <dbReference type="SAM" id="MobiDB-lite"/>
    </source>
</evidence>
<feature type="compositionally biased region" description="Low complexity" evidence="9">
    <location>
        <begin position="28"/>
        <end position="41"/>
    </location>
</feature>
<dbReference type="AlphaFoldDB" id="A0A199W3Z8"/>
<name>A0A199W3Z8_ANACO</name>
<keyword evidence="8" id="KW-0235">DNA replication</keyword>
<evidence type="ECO:0000256" key="4">
    <source>
        <dbReference type="ARBA" id="ARBA00022833"/>
    </source>
</evidence>
<dbReference type="SMART" id="SM00249">
    <property type="entry name" value="PHD"/>
    <property type="match status" value="1"/>
</dbReference>
<keyword evidence="6 8" id="KW-0539">Nucleus</keyword>
<dbReference type="PROSITE" id="PS01359">
    <property type="entry name" value="ZF_PHD_1"/>
    <property type="match status" value="1"/>
</dbReference>
<feature type="region of interest" description="Disordered" evidence="9">
    <location>
        <begin position="1"/>
        <end position="101"/>
    </location>
</feature>
<dbReference type="InterPro" id="IPR013083">
    <property type="entry name" value="Znf_RING/FYVE/PHD"/>
</dbReference>
<evidence type="ECO:0000256" key="5">
    <source>
        <dbReference type="ARBA" id="ARBA00023125"/>
    </source>
</evidence>